<dbReference type="RefSeq" id="WP_146973587.1">
    <property type="nucleotide sequence ID" value="NZ_VOSL01000025.1"/>
</dbReference>
<dbReference type="SMART" id="SM00382">
    <property type="entry name" value="AAA"/>
    <property type="match status" value="1"/>
</dbReference>
<feature type="domain" description="ABC transporter" evidence="4">
    <location>
        <begin position="3"/>
        <end position="238"/>
    </location>
</feature>
<dbReference type="AlphaFoldDB" id="A0A5C6XQ03"/>
<gene>
    <name evidence="5" type="ORF">FRC96_05930</name>
</gene>
<keyword evidence="2" id="KW-0547">Nucleotide-binding</keyword>
<dbReference type="GO" id="GO:0016887">
    <property type="term" value="F:ATP hydrolysis activity"/>
    <property type="evidence" value="ECO:0007669"/>
    <property type="project" value="InterPro"/>
</dbReference>
<dbReference type="OrthoDB" id="9809450at2"/>
<protein>
    <submittedName>
        <fullName evidence="5">ATP-binding cassette domain-containing protein</fullName>
    </submittedName>
</protein>
<keyword evidence="3 5" id="KW-0067">ATP-binding</keyword>
<name>A0A5C6XQ03_9DELT</name>
<dbReference type="InterPro" id="IPR003593">
    <property type="entry name" value="AAA+_ATPase"/>
</dbReference>
<dbReference type="SUPFAM" id="SSF52540">
    <property type="entry name" value="P-loop containing nucleoside triphosphate hydrolases"/>
    <property type="match status" value="1"/>
</dbReference>
<dbReference type="PROSITE" id="PS00211">
    <property type="entry name" value="ABC_TRANSPORTER_1"/>
    <property type="match status" value="1"/>
</dbReference>
<dbReference type="InterPro" id="IPR050093">
    <property type="entry name" value="ABC_SmlMolc_Importer"/>
</dbReference>
<dbReference type="PROSITE" id="PS50893">
    <property type="entry name" value="ABC_TRANSPORTER_2"/>
    <property type="match status" value="1"/>
</dbReference>
<accession>A0A5C6XQ03</accession>
<dbReference type="InterPro" id="IPR027417">
    <property type="entry name" value="P-loop_NTPase"/>
</dbReference>
<keyword evidence="1" id="KW-0813">Transport</keyword>
<evidence type="ECO:0000259" key="4">
    <source>
        <dbReference type="PROSITE" id="PS50893"/>
    </source>
</evidence>
<proteinExistence type="predicted"/>
<reference evidence="5 6" key="1">
    <citation type="submission" date="2019-08" db="EMBL/GenBank/DDBJ databases">
        <title>Bradymonadales sp. TMQ2.</title>
        <authorList>
            <person name="Liang Q."/>
        </authorList>
    </citation>
    <scope>NUCLEOTIDE SEQUENCE [LARGE SCALE GENOMIC DNA]</scope>
    <source>
        <strain evidence="5 6">TMQ2</strain>
    </source>
</reference>
<dbReference type="PANTHER" id="PTHR42781">
    <property type="entry name" value="SPERMIDINE/PUTRESCINE IMPORT ATP-BINDING PROTEIN POTA"/>
    <property type="match status" value="1"/>
</dbReference>
<dbReference type="Gene3D" id="3.40.50.300">
    <property type="entry name" value="P-loop containing nucleotide triphosphate hydrolases"/>
    <property type="match status" value="1"/>
</dbReference>
<dbReference type="InterPro" id="IPR017871">
    <property type="entry name" value="ABC_transporter-like_CS"/>
</dbReference>
<dbReference type="Proteomes" id="UP000321046">
    <property type="component" value="Unassembled WGS sequence"/>
</dbReference>
<evidence type="ECO:0000256" key="3">
    <source>
        <dbReference type="ARBA" id="ARBA00022840"/>
    </source>
</evidence>
<dbReference type="Pfam" id="PF00005">
    <property type="entry name" value="ABC_tran"/>
    <property type="match status" value="1"/>
</dbReference>
<comment type="caution">
    <text evidence="5">The sequence shown here is derived from an EMBL/GenBank/DDBJ whole genome shotgun (WGS) entry which is preliminary data.</text>
</comment>
<evidence type="ECO:0000313" key="6">
    <source>
        <dbReference type="Proteomes" id="UP000321046"/>
    </source>
</evidence>
<dbReference type="InterPro" id="IPR003439">
    <property type="entry name" value="ABC_transporter-like_ATP-bd"/>
</dbReference>
<sequence length="240" mass="25747">MSARTLQVKLRHRVGALEIDVAFELGARPLALIGPNGAGKSTVLKLLAGGLVPDEGRVAWGERLWVATGAGVALSPAERRVGYVPQGPSLFETMRVWENVAFGLRDVAGGRQAQRAEALRWLERWGASSLSERRVQALSGGEAQRVALVRALAARPDVVLLDEPLSALDAIARRQLRVRLSEALVELQVPTILVTHDWRDVAALGARVVAMEEGRVVQSGELQALSEAPATAFIAEFSGV</sequence>
<dbReference type="EMBL" id="VOSL01000025">
    <property type="protein sequence ID" value="TXD39808.1"/>
    <property type="molecule type" value="Genomic_DNA"/>
</dbReference>
<dbReference type="GO" id="GO:0005524">
    <property type="term" value="F:ATP binding"/>
    <property type="evidence" value="ECO:0007669"/>
    <property type="project" value="UniProtKB-KW"/>
</dbReference>
<evidence type="ECO:0000313" key="5">
    <source>
        <dbReference type="EMBL" id="TXD39808.1"/>
    </source>
</evidence>
<organism evidence="5 6">
    <name type="scientific">Lujinxingia vulgaris</name>
    <dbReference type="NCBI Taxonomy" id="2600176"/>
    <lineage>
        <taxon>Bacteria</taxon>
        <taxon>Deltaproteobacteria</taxon>
        <taxon>Bradymonadales</taxon>
        <taxon>Lujinxingiaceae</taxon>
        <taxon>Lujinxingia</taxon>
    </lineage>
</organism>
<evidence type="ECO:0000256" key="1">
    <source>
        <dbReference type="ARBA" id="ARBA00022448"/>
    </source>
</evidence>
<evidence type="ECO:0000256" key="2">
    <source>
        <dbReference type="ARBA" id="ARBA00022741"/>
    </source>
</evidence>
<dbReference type="PANTHER" id="PTHR42781:SF4">
    <property type="entry name" value="SPERMIDINE_PUTRESCINE IMPORT ATP-BINDING PROTEIN POTA"/>
    <property type="match status" value="1"/>
</dbReference>